<gene>
    <name evidence="1" type="ORF">NR989_08620</name>
</gene>
<proteinExistence type="predicted"/>
<evidence type="ECO:0000313" key="2">
    <source>
        <dbReference type="Proteomes" id="UP001222275"/>
    </source>
</evidence>
<organism evidence="1 2">
    <name type="scientific">Thiomicrorhabdus lithotrophica</name>
    <dbReference type="NCBI Taxonomy" id="2949997"/>
    <lineage>
        <taxon>Bacteria</taxon>
        <taxon>Pseudomonadati</taxon>
        <taxon>Pseudomonadota</taxon>
        <taxon>Gammaproteobacteria</taxon>
        <taxon>Thiotrichales</taxon>
        <taxon>Piscirickettsiaceae</taxon>
        <taxon>Thiomicrorhabdus</taxon>
    </lineage>
</organism>
<reference evidence="1 2" key="1">
    <citation type="submission" date="2022-06" db="EMBL/GenBank/DDBJ databases">
        <title>Thiomicrohabdus sp. nov, an obligately chemolithoautotrophic, sulfur-oxidizing bacterium isolated from beach of Guanyin Mountain. Amoy.</title>
        <authorList>
            <person name="Zhu H."/>
        </authorList>
    </citation>
    <scope>NUCLEOTIDE SEQUENCE [LARGE SCALE GENOMIC DNA]</scope>
    <source>
        <strain evidence="1 2">XGS-01</strain>
    </source>
</reference>
<dbReference type="InterPro" id="IPR023214">
    <property type="entry name" value="HAD_sf"/>
</dbReference>
<dbReference type="RefSeq" id="WP_275594332.1">
    <property type="nucleotide sequence ID" value="NZ_CP102381.1"/>
</dbReference>
<name>A0ABY8C7X9_9GAMM</name>
<sequence length="155" mass="17137">MIIEIPGRNTLEIQHIIFDYNGTIALDGKVIEGVAEKIQALSDRIDFHVITADTYGTAEKELEGVPCQVINLSKSNEFKTKTDYLAFLGKEHCLSVGNGFNDKALLKQSILGIALIQDEGVCTETLMSSDIVCKSIMDVFSFIEKPNRLKATLRV</sequence>
<keyword evidence="2" id="KW-1185">Reference proteome</keyword>
<dbReference type="Gene3D" id="3.40.50.1000">
    <property type="entry name" value="HAD superfamily/HAD-like"/>
    <property type="match status" value="1"/>
</dbReference>
<protein>
    <submittedName>
        <fullName evidence="1">ATPase P</fullName>
    </submittedName>
</protein>
<accession>A0ABY8C7X9</accession>
<dbReference type="SUPFAM" id="SSF56784">
    <property type="entry name" value="HAD-like"/>
    <property type="match status" value="1"/>
</dbReference>
<evidence type="ECO:0000313" key="1">
    <source>
        <dbReference type="EMBL" id="WEJ62075.1"/>
    </source>
</evidence>
<dbReference type="InterPro" id="IPR036412">
    <property type="entry name" value="HAD-like_sf"/>
</dbReference>
<dbReference type="EMBL" id="CP102381">
    <property type="protein sequence ID" value="WEJ62075.1"/>
    <property type="molecule type" value="Genomic_DNA"/>
</dbReference>
<dbReference type="Proteomes" id="UP001222275">
    <property type="component" value="Chromosome"/>
</dbReference>